<keyword evidence="2" id="KW-0436">Ligase</keyword>
<proteinExistence type="inferred from homology"/>
<dbReference type="GO" id="GO:0005524">
    <property type="term" value="F:ATP binding"/>
    <property type="evidence" value="ECO:0007669"/>
    <property type="project" value="UniProtKB-KW"/>
</dbReference>
<keyword evidence="4" id="KW-0547">Nucleotide-binding</keyword>
<dbReference type="GO" id="GO:0008841">
    <property type="term" value="F:dihydrofolate synthase activity"/>
    <property type="evidence" value="ECO:0007669"/>
    <property type="project" value="TreeGrafter"/>
</dbReference>
<dbReference type="PROSITE" id="PS01012">
    <property type="entry name" value="FOLYLPOLYGLU_SYNT_2"/>
    <property type="match status" value="1"/>
</dbReference>
<accession>A0AAD3HHL3</accession>
<feature type="region of interest" description="Disordered" evidence="7">
    <location>
        <begin position="343"/>
        <end position="388"/>
    </location>
</feature>
<evidence type="ECO:0000256" key="7">
    <source>
        <dbReference type="SAM" id="MobiDB-lite"/>
    </source>
</evidence>
<comment type="caution">
    <text evidence="8">The sequence shown here is derived from an EMBL/GenBank/DDBJ whole genome shotgun (WGS) entry which is preliminary data.</text>
</comment>
<evidence type="ECO:0000256" key="6">
    <source>
        <dbReference type="ARBA" id="ARBA00022842"/>
    </source>
</evidence>
<dbReference type="InterPro" id="IPR036565">
    <property type="entry name" value="Mur-like_cat_sf"/>
</dbReference>
<evidence type="ECO:0000313" key="9">
    <source>
        <dbReference type="Proteomes" id="UP001054857"/>
    </source>
</evidence>
<comment type="similarity">
    <text evidence="1">Belongs to the folylpolyglutamate synthase family.</text>
</comment>
<dbReference type="NCBIfam" id="TIGR01499">
    <property type="entry name" value="folC"/>
    <property type="match status" value="1"/>
</dbReference>
<dbReference type="PANTHER" id="PTHR11136">
    <property type="entry name" value="FOLYLPOLYGLUTAMATE SYNTHASE-RELATED"/>
    <property type="match status" value="1"/>
</dbReference>
<dbReference type="InterPro" id="IPR036615">
    <property type="entry name" value="Mur_ligase_C_dom_sf"/>
</dbReference>
<dbReference type="EMBL" id="BMAR01000001">
    <property type="protein sequence ID" value="GFR41137.1"/>
    <property type="molecule type" value="Genomic_DNA"/>
</dbReference>
<dbReference type="SUPFAM" id="SSF53244">
    <property type="entry name" value="MurD-like peptide ligases, peptide-binding domain"/>
    <property type="match status" value="1"/>
</dbReference>
<dbReference type="PANTHER" id="PTHR11136:SF0">
    <property type="entry name" value="DIHYDROFOLATE SYNTHETASE-RELATED"/>
    <property type="match status" value="1"/>
</dbReference>
<evidence type="ECO:0000256" key="4">
    <source>
        <dbReference type="ARBA" id="ARBA00022741"/>
    </source>
</evidence>
<keyword evidence="9" id="KW-1185">Reference proteome</keyword>
<dbReference type="Proteomes" id="UP001054857">
    <property type="component" value="Unassembled WGS sequence"/>
</dbReference>
<name>A0AAD3HHL3_9CHLO</name>
<reference evidence="8 9" key="1">
    <citation type="journal article" date="2021" name="Sci. Rep.">
        <title>Genome sequencing of the multicellular alga Astrephomene provides insights into convergent evolution of germ-soma differentiation.</title>
        <authorList>
            <person name="Yamashita S."/>
            <person name="Yamamoto K."/>
            <person name="Matsuzaki R."/>
            <person name="Suzuki S."/>
            <person name="Yamaguchi H."/>
            <person name="Hirooka S."/>
            <person name="Minakuchi Y."/>
            <person name="Miyagishima S."/>
            <person name="Kawachi M."/>
            <person name="Toyoda A."/>
            <person name="Nozaki H."/>
        </authorList>
    </citation>
    <scope>NUCLEOTIDE SEQUENCE [LARGE SCALE GENOMIC DNA]</scope>
    <source>
        <strain evidence="8 9">NIES-4017</strain>
    </source>
</reference>
<keyword evidence="3" id="KW-0479">Metal-binding</keyword>
<dbReference type="AlphaFoldDB" id="A0AAD3HHL3"/>
<evidence type="ECO:0000256" key="5">
    <source>
        <dbReference type="ARBA" id="ARBA00022840"/>
    </source>
</evidence>
<dbReference type="SUPFAM" id="SSF53623">
    <property type="entry name" value="MurD-like peptide ligases, catalytic domain"/>
    <property type="match status" value="1"/>
</dbReference>
<dbReference type="InterPro" id="IPR001645">
    <property type="entry name" value="Folylpolyglutamate_synth"/>
</dbReference>
<keyword evidence="6" id="KW-0460">Magnesium</keyword>
<dbReference type="GO" id="GO:0046872">
    <property type="term" value="F:metal ion binding"/>
    <property type="evidence" value="ECO:0007669"/>
    <property type="project" value="UniProtKB-KW"/>
</dbReference>
<dbReference type="GO" id="GO:0004326">
    <property type="term" value="F:tetrahydrofolylpolyglutamate synthase activity"/>
    <property type="evidence" value="ECO:0007669"/>
    <property type="project" value="InterPro"/>
</dbReference>
<organism evidence="8 9">
    <name type="scientific">Astrephomene gubernaculifera</name>
    <dbReference type="NCBI Taxonomy" id="47775"/>
    <lineage>
        <taxon>Eukaryota</taxon>
        <taxon>Viridiplantae</taxon>
        <taxon>Chlorophyta</taxon>
        <taxon>core chlorophytes</taxon>
        <taxon>Chlorophyceae</taxon>
        <taxon>CS clade</taxon>
        <taxon>Chlamydomonadales</taxon>
        <taxon>Astrephomenaceae</taxon>
        <taxon>Astrephomene</taxon>
    </lineage>
</organism>
<evidence type="ECO:0000313" key="8">
    <source>
        <dbReference type="EMBL" id="GFR41137.1"/>
    </source>
</evidence>
<dbReference type="InterPro" id="IPR018109">
    <property type="entry name" value="Folylpolyglutamate_synth_CS"/>
</dbReference>
<sequence>MYHVSQHLASVKPALCKAYLPEAASRSCEAAFSLVAAVRGSRRDTRRLLSTSSAAAADSSQATDLLDDLVNYERSGIPAAAGTAASSRFDLGRMHRLLAALGNPHLGLKAVHVAGSKGKGSTVSLLSSILTAAGYRTGAYTSPHLLALEERIAVGQPGGASPRPRPLPPDHLAFLLDRHRDAIRSRTASEGGQLSHFEVVTALALRYFADCCVDIAVLETGLGGLTDATNVMPGANLQAAVITSLGLEHVEALGGSLRSIAAAKAGILRPGRPLVLAPQPHAEAAEVVLAAAEAAGCPVVRAEQAVSVRSRGLQLLPDCPLQAAREQLELQLLPAPAWLREHEQQGEYGTSDSISSNSSPSSSSSSSSTSSSSASSSSSTSSSGAPAGSSGALAVQVGLVGAAQHANVATAVAAVRVLRAGGWRLPDEAVRAGLRGAHLAGRFQVVKLPGPEGPWVVLDGAHTAHSAAALVASLQQAFPQPPPAAPAAPTSTTEHQQQQPAQQQPAPPPQQPIALVLAMAGDKEHREVVGELRALRPRLAVFTAVPIAGSYRRAASPGTLAAHWQAAALLAPPSQRPFRCRELLQGSLPAAFDKALQELRAIITQDGGGSSGGGGGSSSGG</sequence>
<feature type="non-terminal residue" evidence="8">
    <location>
        <position position="1"/>
    </location>
</feature>
<feature type="region of interest" description="Disordered" evidence="7">
    <location>
        <begin position="478"/>
        <end position="509"/>
    </location>
</feature>
<evidence type="ECO:0000256" key="3">
    <source>
        <dbReference type="ARBA" id="ARBA00022723"/>
    </source>
</evidence>
<evidence type="ECO:0000256" key="2">
    <source>
        <dbReference type="ARBA" id="ARBA00022598"/>
    </source>
</evidence>
<feature type="compositionally biased region" description="Low complexity" evidence="7">
    <location>
        <begin position="349"/>
        <end position="388"/>
    </location>
</feature>
<dbReference type="Gene3D" id="3.90.190.20">
    <property type="entry name" value="Mur ligase, C-terminal domain"/>
    <property type="match status" value="1"/>
</dbReference>
<dbReference type="Gene3D" id="3.40.1190.10">
    <property type="entry name" value="Mur-like, catalytic domain"/>
    <property type="match status" value="1"/>
</dbReference>
<protein>
    <submittedName>
        <fullName evidence="8">Uncharacterized protein</fullName>
    </submittedName>
</protein>
<dbReference type="GO" id="GO:0005737">
    <property type="term" value="C:cytoplasm"/>
    <property type="evidence" value="ECO:0007669"/>
    <property type="project" value="TreeGrafter"/>
</dbReference>
<gene>
    <name evidence="8" type="ORF">Agub_g1786</name>
</gene>
<evidence type="ECO:0000256" key="1">
    <source>
        <dbReference type="ARBA" id="ARBA00008276"/>
    </source>
</evidence>
<keyword evidence="5" id="KW-0067">ATP-binding</keyword>